<feature type="domain" description="Polysaccharide biosynthesis" evidence="1">
    <location>
        <begin position="29"/>
        <end position="75"/>
    </location>
</feature>
<dbReference type="Pfam" id="PF04669">
    <property type="entry name" value="PBDC1"/>
    <property type="match status" value="1"/>
</dbReference>
<dbReference type="STRING" id="7395.A0A1A9UCY9"/>
<dbReference type="PANTHER" id="PTHR13410">
    <property type="entry name" value="PROTEIN PBDC1"/>
    <property type="match status" value="1"/>
</dbReference>
<proteinExistence type="predicted"/>
<dbReference type="GO" id="GO:0005737">
    <property type="term" value="C:cytoplasm"/>
    <property type="evidence" value="ECO:0007669"/>
    <property type="project" value="TreeGrafter"/>
</dbReference>
<reference evidence="2" key="1">
    <citation type="submission" date="2020-05" db="UniProtKB">
        <authorList>
            <consortium name="EnsemblMetazoa"/>
        </authorList>
    </citation>
    <scope>IDENTIFICATION</scope>
    <source>
        <strain evidence="2">TTRI</strain>
    </source>
</reference>
<dbReference type="InterPro" id="IPR023139">
    <property type="entry name" value="PBDC1-like_dom_sf"/>
</dbReference>
<name>A0A1A9UCY9_GLOAU</name>
<dbReference type="VEuPathDB" id="VectorBase:GAUT000330"/>
<dbReference type="Proteomes" id="UP000078200">
    <property type="component" value="Unassembled WGS sequence"/>
</dbReference>
<accession>A0A1A9UCY9</accession>
<dbReference type="InterPro" id="IPR021148">
    <property type="entry name" value="Polysacc_synth_dom"/>
</dbReference>
<dbReference type="Gene3D" id="1.10.3560.10">
    <property type="entry name" value="yst0336 like domain"/>
    <property type="match status" value="1"/>
</dbReference>
<protein>
    <recommendedName>
        <fullName evidence="1">Polysaccharide biosynthesis domain-containing protein</fullName>
    </recommendedName>
</protein>
<evidence type="ECO:0000313" key="3">
    <source>
        <dbReference type="Proteomes" id="UP000078200"/>
    </source>
</evidence>
<dbReference type="PANTHER" id="PTHR13410:SF9">
    <property type="entry name" value="PROTEIN PBDC1"/>
    <property type="match status" value="1"/>
</dbReference>
<sequence length="96" mass="11329">MTTLTQTSTRMQLQLFESIIDKSELLVWSDHSYGTLLQADASKEFSSQNTLLVVRIRFLPVEIARNREGFNDEDYRKFRPMPNLGTCTLFIYIYQW</sequence>
<organism evidence="2 3">
    <name type="scientific">Glossina austeni</name>
    <name type="common">Savannah tsetse fly</name>
    <dbReference type="NCBI Taxonomy" id="7395"/>
    <lineage>
        <taxon>Eukaryota</taxon>
        <taxon>Metazoa</taxon>
        <taxon>Ecdysozoa</taxon>
        <taxon>Arthropoda</taxon>
        <taxon>Hexapoda</taxon>
        <taxon>Insecta</taxon>
        <taxon>Pterygota</taxon>
        <taxon>Neoptera</taxon>
        <taxon>Endopterygota</taxon>
        <taxon>Diptera</taxon>
        <taxon>Brachycera</taxon>
        <taxon>Muscomorpha</taxon>
        <taxon>Hippoboscoidea</taxon>
        <taxon>Glossinidae</taxon>
        <taxon>Glossina</taxon>
    </lineage>
</organism>
<keyword evidence="3" id="KW-1185">Reference proteome</keyword>
<dbReference type="EnsemblMetazoa" id="GAUT000330-RA">
    <property type="protein sequence ID" value="GAUT000330-PA"/>
    <property type="gene ID" value="GAUT000330"/>
</dbReference>
<dbReference type="InterPro" id="IPR008476">
    <property type="entry name" value="PBDC1_metazoa/fungi"/>
</dbReference>
<evidence type="ECO:0000259" key="1">
    <source>
        <dbReference type="Pfam" id="PF04669"/>
    </source>
</evidence>
<evidence type="ECO:0000313" key="2">
    <source>
        <dbReference type="EnsemblMetazoa" id="GAUT000330-PA"/>
    </source>
</evidence>
<dbReference type="AlphaFoldDB" id="A0A1A9UCY9"/>